<dbReference type="PANTHER" id="PTHR34682:SF1">
    <property type="entry name" value="PROTEIN METABOLIC NETWORK MODULATOR 1"/>
    <property type="match status" value="1"/>
</dbReference>
<dbReference type="PANTHER" id="PTHR34682">
    <property type="entry name" value="AT HOOK MOTIF-CONTAINING PROTEIN"/>
    <property type="match status" value="1"/>
</dbReference>
<feature type="compositionally biased region" description="Polar residues" evidence="1">
    <location>
        <begin position="321"/>
        <end position="334"/>
    </location>
</feature>
<evidence type="ECO:0000313" key="3">
    <source>
        <dbReference type="Proteomes" id="UP000886885"/>
    </source>
</evidence>
<feature type="region of interest" description="Disordered" evidence="1">
    <location>
        <begin position="271"/>
        <end position="307"/>
    </location>
</feature>
<feature type="compositionally biased region" description="Polar residues" evidence="1">
    <location>
        <begin position="107"/>
        <end position="117"/>
    </location>
</feature>
<dbReference type="OrthoDB" id="1910926at2759"/>
<comment type="caution">
    <text evidence="2">The sequence shown here is derived from an EMBL/GenBank/DDBJ whole genome shotgun (WGS) entry which is preliminary data.</text>
</comment>
<sequence>MTDSVLFFVEVGYVCLKMHVLISLLASVPSWLAQFASQTKYLLFGAGRKTIKDHSGKEIIQNMSEVNQGNNPDASAITPLKRKRGRPRKYPKLEVDHNGNAYVPRDQNPNHGENARTTPGFGGVNGNQPHQVDPVNDAIDSMIGQSVHGIIEATFDAGYLLNVRVGDTETTLRGVVFKPGHYIPVMPENDIAPGVPMIRRNEIPLPRESNTKVHSRNPGPRNINGTAHAARAANPAGSKGKQVLSVVPQTPAISRGNLVPVVLQPVNLSNGAPSASATSQTPHPVTSKGKQIRDASHSSNGSTPTNEVMQFQSQNNHQVMHSGLQNTSPFNRTQAGGLHESEANPTKTTGVPFEQLLTEVIKRVPAPLQSTDTNSSSAVNLPVKDSGIVAGKDASDTDQALSVEPLQVLQPNVGCHLAVASRPSEEYKTGKMTQLLQKVLQESMADNPGACTEGPTAGLD</sequence>
<dbReference type="AlphaFoldDB" id="A0A8X7YNK1"/>
<feature type="compositionally biased region" description="Polar residues" evidence="1">
    <location>
        <begin position="271"/>
        <end position="284"/>
    </location>
</feature>
<proteinExistence type="predicted"/>
<evidence type="ECO:0000313" key="2">
    <source>
        <dbReference type="EMBL" id="KAG6756608.1"/>
    </source>
</evidence>
<dbReference type="EMBL" id="JAAWWB010000021">
    <property type="protein sequence ID" value="KAG6756608.1"/>
    <property type="molecule type" value="Genomic_DNA"/>
</dbReference>
<keyword evidence="3" id="KW-1185">Reference proteome</keyword>
<gene>
    <name evidence="2" type="ORF">POTOM_040043</name>
</gene>
<dbReference type="Proteomes" id="UP000886885">
    <property type="component" value="Chromosome 11A"/>
</dbReference>
<feature type="region of interest" description="Disordered" evidence="1">
    <location>
        <begin position="66"/>
        <end position="123"/>
    </location>
</feature>
<dbReference type="InterPro" id="IPR045881">
    <property type="entry name" value="MNM1-like"/>
</dbReference>
<protein>
    <recommendedName>
        <fullName evidence="4">AT hook motif-containing protein</fullName>
    </recommendedName>
</protein>
<reference evidence="2" key="1">
    <citation type="journal article" date="2020" name="bioRxiv">
        <title>Hybrid origin of Populus tomentosa Carr. identified through genome sequencing and phylogenomic analysis.</title>
        <authorList>
            <person name="An X."/>
            <person name="Gao K."/>
            <person name="Chen Z."/>
            <person name="Li J."/>
            <person name="Yang X."/>
            <person name="Yang X."/>
            <person name="Zhou J."/>
            <person name="Guo T."/>
            <person name="Zhao T."/>
            <person name="Huang S."/>
            <person name="Miao D."/>
            <person name="Khan W.U."/>
            <person name="Rao P."/>
            <person name="Ye M."/>
            <person name="Lei B."/>
            <person name="Liao W."/>
            <person name="Wang J."/>
            <person name="Ji L."/>
            <person name="Li Y."/>
            <person name="Guo B."/>
            <person name="Mustafa N.S."/>
            <person name="Li S."/>
            <person name="Yun Q."/>
            <person name="Keller S.R."/>
            <person name="Mao J."/>
            <person name="Zhang R."/>
            <person name="Strauss S.H."/>
        </authorList>
    </citation>
    <scope>NUCLEOTIDE SEQUENCE</scope>
    <source>
        <strain evidence="2">GM15</strain>
        <tissue evidence="2">Leaf</tissue>
    </source>
</reference>
<evidence type="ECO:0008006" key="4">
    <source>
        <dbReference type="Google" id="ProtNLM"/>
    </source>
</evidence>
<evidence type="ECO:0000256" key="1">
    <source>
        <dbReference type="SAM" id="MobiDB-lite"/>
    </source>
</evidence>
<name>A0A8X7YNK1_POPTO</name>
<feature type="region of interest" description="Disordered" evidence="1">
    <location>
        <begin position="321"/>
        <end position="348"/>
    </location>
</feature>
<feature type="compositionally biased region" description="Basic residues" evidence="1">
    <location>
        <begin position="80"/>
        <end position="90"/>
    </location>
</feature>
<organism evidence="2 3">
    <name type="scientific">Populus tomentosa</name>
    <name type="common">Chinese white poplar</name>
    <dbReference type="NCBI Taxonomy" id="118781"/>
    <lineage>
        <taxon>Eukaryota</taxon>
        <taxon>Viridiplantae</taxon>
        <taxon>Streptophyta</taxon>
        <taxon>Embryophyta</taxon>
        <taxon>Tracheophyta</taxon>
        <taxon>Spermatophyta</taxon>
        <taxon>Magnoliopsida</taxon>
        <taxon>eudicotyledons</taxon>
        <taxon>Gunneridae</taxon>
        <taxon>Pentapetalae</taxon>
        <taxon>rosids</taxon>
        <taxon>fabids</taxon>
        <taxon>Malpighiales</taxon>
        <taxon>Salicaceae</taxon>
        <taxon>Saliceae</taxon>
        <taxon>Populus</taxon>
    </lineage>
</organism>
<feature type="compositionally biased region" description="Polar residues" evidence="1">
    <location>
        <begin position="297"/>
        <end position="307"/>
    </location>
</feature>
<accession>A0A8X7YNK1</accession>